<proteinExistence type="predicted"/>
<feature type="transmembrane region" description="Helical" evidence="5">
    <location>
        <begin position="44"/>
        <end position="68"/>
    </location>
</feature>
<dbReference type="PANTHER" id="PTHR21041:SF3">
    <property type="entry name" value="OSTEOCLAST STIMULATORY TRANSMEMBRANE PROTEIN"/>
    <property type="match status" value="1"/>
</dbReference>
<evidence type="ECO:0000313" key="7">
    <source>
        <dbReference type="Ensembl" id="ENSAMXP00005017023.1"/>
    </source>
</evidence>
<dbReference type="PANTHER" id="PTHR21041">
    <property type="entry name" value="DENDRITIC CELL-SPECIFIC TRANSMEMBRANE PROTEIN"/>
    <property type="match status" value="1"/>
</dbReference>
<keyword evidence="3 5" id="KW-1133">Transmembrane helix</keyword>
<evidence type="ECO:0000313" key="8">
    <source>
        <dbReference type="Proteomes" id="UP000694621"/>
    </source>
</evidence>
<dbReference type="Pfam" id="PF07782">
    <property type="entry name" value="DC_STAMP"/>
    <property type="match status" value="1"/>
</dbReference>
<feature type="transmembrane region" description="Helical" evidence="5">
    <location>
        <begin position="305"/>
        <end position="324"/>
    </location>
</feature>
<evidence type="ECO:0000256" key="1">
    <source>
        <dbReference type="ARBA" id="ARBA00004141"/>
    </source>
</evidence>
<protein>
    <recommendedName>
        <fullName evidence="6">Dendritic cell-specific transmembrane protein-like domain-containing protein</fullName>
    </recommendedName>
</protein>
<organism evidence="7 8">
    <name type="scientific">Astyanax mexicanus</name>
    <name type="common">Blind cave fish</name>
    <name type="synonym">Astyanax fasciatus mexicanus</name>
    <dbReference type="NCBI Taxonomy" id="7994"/>
    <lineage>
        <taxon>Eukaryota</taxon>
        <taxon>Metazoa</taxon>
        <taxon>Chordata</taxon>
        <taxon>Craniata</taxon>
        <taxon>Vertebrata</taxon>
        <taxon>Euteleostomi</taxon>
        <taxon>Actinopterygii</taxon>
        <taxon>Neopterygii</taxon>
        <taxon>Teleostei</taxon>
        <taxon>Ostariophysi</taxon>
        <taxon>Characiformes</taxon>
        <taxon>Characoidei</taxon>
        <taxon>Acestrorhamphidae</taxon>
        <taxon>Acestrorhamphinae</taxon>
        <taxon>Astyanax</taxon>
    </lineage>
</organism>
<name>A0A8B9HSG9_ASTMX</name>
<comment type="subcellular location">
    <subcellularLocation>
        <location evidence="1">Membrane</location>
        <topology evidence="1">Multi-pass membrane protein</topology>
    </subcellularLocation>
</comment>
<dbReference type="InterPro" id="IPR051856">
    <property type="entry name" value="CSR-E3_Ligase_Protein"/>
</dbReference>
<feature type="transmembrane region" description="Helical" evidence="5">
    <location>
        <begin position="233"/>
        <end position="253"/>
    </location>
</feature>
<dbReference type="InterPro" id="IPR012858">
    <property type="entry name" value="DC_STAMP-like"/>
</dbReference>
<evidence type="ECO:0000256" key="3">
    <source>
        <dbReference type="ARBA" id="ARBA00022989"/>
    </source>
</evidence>
<dbReference type="AlphaFoldDB" id="A0A8B9HSG9"/>
<dbReference type="GO" id="GO:0016020">
    <property type="term" value="C:membrane"/>
    <property type="evidence" value="ECO:0007669"/>
    <property type="project" value="UniProtKB-SubCell"/>
</dbReference>
<evidence type="ECO:0000256" key="2">
    <source>
        <dbReference type="ARBA" id="ARBA00022692"/>
    </source>
</evidence>
<feature type="transmembrane region" description="Helical" evidence="5">
    <location>
        <begin position="366"/>
        <end position="399"/>
    </location>
</feature>
<accession>A0A8B9HSG9</accession>
<keyword evidence="2 5" id="KW-0812">Transmembrane</keyword>
<sequence>ILVPPCPTHFKVLPALKQSLKHSGKMAFAWNAYSKPCPSDAREMLLLILLCVLVSSVISSLLFAWMTSSLAYDLFVAGIVAGTCACVMLVLLILVHPVRCVITVTVPALGTKQGRKIILSTALLYAITSCVPNITHNVGQSLHMLKCSTGNITQSVLKSACVPKGALYDINNKLHELPSIQSNSYWINLESGTYDKMQAMERDLAEASENVRVELAQLRRNIGQTSQVLKKSIAALFVLLMIGSSVAYVNSYLTQIKHDNVYQSKQLMEALRRVSGDITIPECYQKKLVKTSGLRMSAHELKRGLWGMMALLIYVLMCGLILGLDHFVYWSLQSLLAWASDIPDIHVTVNIDMSVSTSLNIMHQSVLSIGIVILYNLRIMAIVHSICAFLATGFLMVLGEVFARRLRRKVCASFYRSREEHRTQCLLLKILNKRKRPEGQDD</sequence>
<feature type="domain" description="Dendritic cell-specific transmembrane protein-like" evidence="6">
    <location>
        <begin position="258"/>
        <end position="426"/>
    </location>
</feature>
<keyword evidence="4 5" id="KW-0472">Membrane</keyword>
<dbReference type="Proteomes" id="UP000694621">
    <property type="component" value="Unplaced"/>
</dbReference>
<dbReference type="Ensembl" id="ENSAMXT00005018809.1">
    <property type="protein sequence ID" value="ENSAMXP00005017023.1"/>
    <property type="gene ID" value="ENSAMXG00005008882.1"/>
</dbReference>
<evidence type="ECO:0000256" key="5">
    <source>
        <dbReference type="SAM" id="Phobius"/>
    </source>
</evidence>
<evidence type="ECO:0000256" key="4">
    <source>
        <dbReference type="ARBA" id="ARBA00023136"/>
    </source>
</evidence>
<evidence type="ECO:0000259" key="6">
    <source>
        <dbReference type="Pfam" id="PF07782"/>
    </source>
</evidence>
<feature type="transmembrane region" description="Helical" evidence="5">
    <location>
        <begin position="117"/>
        <end position="135"/>
    </location>
</feature>
<reference evidence="7" key="1">
    <citation type="submission" date="2025-08" db="UniProtKB">
        <authorList>
            <consortium name="Ensembl"/>
        </authorList>
    </citation>
    <scope>IDENTIFICATION</scope>
</reference>
<feature type="transmembrane region" description="Helical" evidence="5">
    <location>
        <begin position="74"/>
        <end position="96"/>
    </location>
</feature>